<proteinExistence type="predicted"/>
<protein>
    <submittedName>
        <fullName evidence="1">Uncharacterized protein</fullName>
    </submittedName>
</protein>
<comment type="caution">
    <text evidence="1">The sequence shown here is derived from an EMBL/GenBank/DDBJ whole genome shotgun (WGS) entry which is preliminary data.</text>
</comment>
<dbReference type="KEGG" id="ssck:SPSK_02847"/>
<dbReference type="EMBL" id="AXCR01000006">
    <property type="protein sequence ID" value="KJR86344.1"/>
    <property type="molecule type" value="Genomic_DNA"/>
</dbReference>
<evidence type="ECO:0000313" key="1">
    <source>
        <dbReference type="EMBL" id="KJR86344.1"/>
    </source>
</evidence>
<sequence>MAHSITIQLSSIYPALLMYRATVEVIVNVQPRLHRRRLYRKETPAAITLGQEIERGENKGPEPFQRLTESKRTALHRAIENYARLRSPIPPHYYRAFHVQKRFLVALAVWV</sequence>
<reference evidence="1 2" key="1">
    <citation type="journal article" date="2014" name="BMC Genomics">
        <title>Comparative genomics of the major fungal agents of human and animal Sporotrichosis: Sporothrix schenckii and Sporothrix brasiliensis.</title>
        <authorList>
            <person name="Teixeira M.M."/>
            <person name="de Almeida L.G."/>
            <person name="Kubitschek-Barreira P."/>
            <person name="Alves F.L."/>
            <person name="Kioshima E.S."/>
            <person name="Abadio A.K."/>
            <person name="Fernandes L."/>
            <person name="Derengowski L.S."/>
            <person name="Ferreira K.S."/>
            <person name="Souza R.C."/>
            <person name="Ruiz J.C."/>
            <person name="de Andrade N.C."/>
            <person name="Paes H.C."/>
            <person name="Nicola A.M."/>
            <person name="Albuquerque P."/>
            <person name="Gerber A.L."/>
            <person name="Martins V.P."/>
            <person name="Peconick L.D."/>
            <person name="Neto A.V."/>
            <person name="Chaucanez C.B."/>
            <person name="Silva P.A."/>
            <person name="Cunha O.L."/>
            <person name="de Oliveira F.F."/>
            <person name="dos Santos T.C."/>
            <person name="Barros A.L."/>
            <person name="Soares M.A."/>
            <person name="de Oliveira L.M."/>
            <person name="Marini M.M."/>
            <person name="Villalobos-Duno H."/>
            <person name="Cunha M.M."/>
            <person name="de Hoog S."/>
            <person name="da Silveira J.F."/>
            <person name="Henrissat B."/>
            <person name="Nino-Vega G.A."/>
            <person name="Cisalpino P.S."/>
            <person name="Mora-Montes H.M."/>
            <person name="Almeida S.R."/>
            <person name="Stajich J.E."/>
            <person name="Lopes-Bezerra L.M."/>
            <person name="Vasconcelos A.T."/>
            <person name="Felipe M.S."/>
        </authorList>
    </citation>
    <scope>NUCLEOTIDE SEQUENCE [LARGE SCALE GENOMIC DNA]</scope>
    <source>
        <strain evidence="1 2">1099-18</strain>
    </source>
</reference>
<name>A0A0F2MB77_SPOSC</name>
<dbReference type="RefSeq" id="XP_016589020.1">
    <property type="nucleotide sequence ID" value="XM_016729710.1"/>
</dbReference>
<gene>
    <name evidence="1" type="ORF">SPSK_02847</name>
</gene>
<dbReference type="AlphaFoldDB" id="A0A0F2MB77"/>
<reference evidence="1 2" key="2">
    <citation type="journal article" date="2015" name="Eukaryot. Cell">
        <title>Asexual propagation of a virulent clone complex in a human and feline outbreak of sporotrichosis.</title>
        <authorList>
            <person name="Teixeira Mde M."/>
            <person name="Rodrigues A.M."/>
            <person name="Tsui C.K."/>
            <person name="de Almeida L.G."/>
            <person name="Van Diepeningen A.D."/>
            <person name="van den Ende B.G."/>
            <person name="Fernandes G.F."/>
            <person name="Kano R."/>
            <person name="Hamelin R.C."/>
            <person name="Lopes-Bezerra L.M."/>
            <person name="Vasconcelos A.T."/>
            <person name="de Hoog S."/>
            <person name="de Camargo Z.P."/>
            <person name="Felipe M.S."/>
        </authorList>
    </citation>
    <scope>NUCLEOTIDE SEQUENCE [LARGE SCALE GENOMIC DNA]</scope>
    <source>
        <strain evidence="1 2">1099-18</strain>
    </source>
</reference>
<organism evidence="1 2">
    <name type="scientific">Sporothrix schenckii 1099-18</name>
    <dbReference type="NCBI Taxonomy" id="1397361"/>
    <lineage>
        <taxon>Eukaryota</taxon>
        <taxon>Fungi</taxon>
        <taxon>Dikarya</taxon>
        <taxon>Ascomycota</taxon>
        <taxon>Pezizomycotina</taxon>
        <taxon>Sordariomycetes</taxon>
        <taxon>Sordariomycetidae</taxon>
        <taxon>Ophiostomatales</taxon>
        <taxon>Ophiostomataceae</taxon>
        <taxon>Sporothrix</taxon>
    </lineage>
</organism>
<evidence type="ECO:0000313" key="2">
    <source>
        <dbReference type="Proteomes" id="UP000033710"/>
    </source>
</evidence>
<dbReference type="Proteomes" id="UP000033710">
    <property type="component" value="Unassembled WGS sequence"/>
</dbReference>
<accession>A0A0F2MB77</accession>
<dbReference type="GeneID" id="27664987"/>
<dbReference type="VEuPathDB" id="FungiDB:SPSK_02847"/>